<dbReference type="EMBL" id="JABWDY010024345">
    <property type="protein sequence ID" value="KAF5190316.1"/>
    <property type="molecule type" value="Genomic_DNA"/>
</dbReference>
<gene>
    <name evidence="2" type="ORF">FRX31_020096</name>
</gene>
<dbReference type="Proteomes" id="UP000554482">
    <property type="component" value="Unassembled WGS sequence"/>
</dbReference>
<evidence type="ECO:0000256" key="1">
    <source>
        <dbReference type="SAM" id="MobiDB-lite"/>
    </source>
</evidence>
<feature type="compositionally biased region" description="Basic and acidic residues" evidence="1">
    <location>
        <begin position="33"/>
        <end position="45"/>
    </location>
</feature>
<evidence type="ECO:0000313" key="3">
    <source>
        <dbReference type="Proteomes" id="UP000554482"/>
    </source>
</evidence>
<feature type="region of interest" description="Disordered" evidence="1">
    <location>
        <begin position="33"/>
        <end position="81"/>
    </location>
</feature>
<name>A0A7J6VYW0_THATH</name>
<keyword evidence="3" id="KW-1185">Reference proteome</keyword>
<evidence type="ECO:0000313" key="2">
    <source>
        <dbReference type="EMBL" id="KAF5190316.1"/>
    </source>
</evidence>
<proteinExistence type="predicted"/>
<dbReference type="AlphaFoldDB" id="A0A7J6VYW0"/>
<comment type="caution">
    <text evidence="2">The sequence shown here is derived from an EMBL/GenBank/DDBJ whole genome shotgun (WGS) entry which is preliminary data.</text>
</comment>
<organism evidence="2 3">
    <name type="scientific">Thalictrum thalictroides</name>
    <name type="common">Rue-anemone</name>
    <name type="synonym">Anemone thalictroides</name>
    <dbReference type="NCBI Taxonomy" id="46969"/>
    <lineage>
        <taxon>Eukaryota</taxon>
        <taxon>Viridiplantae</taxon>
        <taxon>Streptophyta</taxon>
        <taxon>Embryophyta</taxon>
        <taxon>Tracheophyta</taxon>
        <taxon>Spermatophyta</taxon>
        <taxon>Magnoliopsida</taxon>
        <taxon>Ranunculales</taxon>
        <taxon>Ranunculaceae</taxon>
        <taxon>Thalictroideae</taxon>
        <taxon>Thalictrum</taxon>
    </lineage>
</organism>
<protein>
    <submittedName>
        <fullName evidence="2">Uncharacterized protein</fullName>
    </submittedName>
</protein>
<reference evidence="2 3" key="1">
    <citation type="submission" date="2020-06" db="EMBL/GenBank/DDBJ databases">
        <title>Transcriptomic and genomic resources for Thalictrum thalictroides and T. hernandezii: Facilitating candidate gene discovery in an emerging model plant lineage.</title>
        <authorList>
            <person name="Arias T."/>
            <person name="Riano-Pachon D.M."/>
            <person name="Di Stilio V.S."/>
        </authorList>
    </citation>
    <scope>NUCLEOTIDE SEQUENCE [LARGE SCALE GENOMIC DNA]</scope>
    <source>
        <strain evidence="3">cv. WT478/WT964</strain>
        <tissue evidence="2">Leaves</tissue>
    </source>
</reference>
<accession>A0A7J6VYW0</accession>
<sequence length="81" mass="8630">MTAINVASRLHNNHQVLLSAVVLHSSTSNDFVVHESSPEVSHGRGGDSGIEAKITTEDENVKTELPQKANSGPLSKDIGRL</sequence>